<dbReference type="GO" id="GO:0016829">
    <property type="term" value="F:lyase activity"/>
    <property type="evidence" value="ECO:0007669"/>
    <property type="project" value="UniProtKB-KW"/>
</dbReference>
<dbReference type="InterPro" id="IPR000357">
    <property type="entry name" value="HEAT"/>
</dbReference>
<dbReference type="Gene3D" id="1.25.10.10">
    <property type="entry name" value="Leucine-rich Repeat Variant"/>
    <property type="match status" value="1"/>
</dbReference>
<evidence type="ECO:0000256" key="2">
    <source>
        <dbReference type="PROSITE-ProRule" id="PRU00103"/>
    </source>
</evidence>
<dbReference type="InterPro" id="IPR011989">
    <property type="entry name" value="ARM-like"/>
</dbReference>
<evidence type="ECO:0000256" key="1">
    <source>
        <dbReference type="ARBA" id="ARBA00022737"/>
    </source>
</evidence>
<dbReference type="SUPFAM" id="SSF48371">
    <property type="entry name" value="ARM repeat"/>
    <property type="match status" value="1"/>
</dbReference>
<accession>X6LKI2</accession>
<dbReference type="InterPro" id="IPR016024">
    <property type="entry name" value="ARM-type_fold"/>
</dbReference>
<evidence type="ECO:0000313" key="4">
    <source>
        <dbReference type="Proteomes" id="UP000023152"/>
    </source>
</evidence>
<dbReference type="PROSITE" id="PS50077">
    <property type="entry name" value="HEAT_REPEAT"/>
    <property type="match status" value="2"/>
</dbReference>
<keyword evidence="3" id="KW-0456">Lyase</keyword>
<protein>
    <submittedName>
        <fullName evidence="3">PBS lyase HEAT domain-containing protein repeat-containing protein</fullName>
    </submittedName>
</protein>
<feature type="repeat" description="HEAT" evidence="2">
    <location>
        <begin position="43"/>
        <end position="79"/>
    </location>
</feature>
<sequence>MMENAINTLIDGLKNKYEDVRESYAKSLGVISEKLNEKQLENVINTLIDGLKDKDKSVRESYAKSLGVISTNLTDKQLEGVFNALPNDLEYDYFNSYSKALEEISTKWNDKQSERVFNALIFLSKHSMDANNNKHKDKLLVQSLKLISTKLNDKQLYLLVIHLLERAKKKCSWGALSKISEDMWKRATIGGLKENIKMKHENTLMNKQNSNNDADVQLLVVGLMTVNPRIQLSCNDDNINFDALNELIRYCNVQVIEWTFPTNQSTWNNSIGDIEYPCLNNEIEQ</sequence>
<keyword evidence="4" id="KW-1185">Reference proteome</keyword>
<dbReference type="InterPro" id="IPR021133">
    <property type="entry name" value="HEAT_type_2"/>
</dbReference>
<organism evidence="3 4">
    <name type="scientific">Reticulomyxa filosa</name>
    <dbReference type="NCBI Taxonomy" id="46433"/>
    <lineage>
        <taxon>Eukaryota</taxon>
        <taxon>Sar</taxon>
        <taxon>Rhizaria</taxon>
        <taxon>Retaria</taxon>
        <taxon>Foraminifera</taxon>
        <taxon>Monothalamids</taxon>
        <taxon>Reticulomyxidae</taxon>
        <taxon>Reticulomyxa</taxon>
    </lineage>
</organism>
<keyword evidence="1" id="KW-0677">Repeat</keyword>
<dbReference type="Pfam" id="PF02985">
    <property type="entry name" value="HEAT"/>
    <property type="match status" value="1"/>
</dbReference>
<gene>
    <name evidence="3" type="ORF">RFI_35003</name>
</gene>
<reference evidence="3 4" key="1">
    <citation type="journal article" date="2013" name="Curr. Biol.">
        <title>The Genome of the Foraminiferan Reticulomyxa filosa.</title>
        <authorList>
            <person name="Glockner G."/>
            <person name="Hulsmann N."/>
            <person name="Schleicher M."/>
            <person name="Noegel A.A."/>
            <person name="Eichinger L."/>
            <person name="Gallinger C."/>
            <person name="Pawlowski J."/>
            <person name="Sierra R."/>
            <person name="Euteneuer U."/>
            <person name="Pillet L."/>
            <person name="Moustafa A."/>
            <person name="Platzer M."/>
            <person name="Groth M."/>
            <person name="Szafranski K."/>
            <person name="Schliwa M."/>
        </authorList>
    </citation>
    <scope>NUCLEOTIDE SEQUENCE [LARGE SCALE GENOMIC DNA]</scope>
</reference>
<feature type="non-terminal residue" evidence="3">
    <location>
        <position position="285"/>
    </location>
</feature>
<evidence type="ECO:0000313" key="3">
    <source>
        <dbReference type="EMBL" id="ETO02433.1"/>
    </source>
</evidence>
<dbReference type="AlphaFoldDB" id="X6LKI2"/>
<feature type="repeat" description="HEAT" evidence="2">
    <location>
        <begin position="5"/>
        <end position="42"/>
    </location>
</feature>
<proteinExistence type="predicted"/>
<comment type="caution">
    <text evidence="3">The sequence shown here is derived from an EMBL/GenBank/DDBJ whole genome shotgun (WGS) entry which is preliminary data.</text>
</comment>
<dbReference type="EMBL" id="ASPP01035788">
    <property type="protein sequence ID" value="ETO02433.1"/>
    <property type="molecule type" value="Genomic_DNA"/>
</dbReference>
<name>X6LKI2_RETFI</name>
<dbReference type="Proteomes" id="UP000023152">
    <property type="component" value="Unassembled WGS sequence"/>
</dbReference>